<evidence type="ECO:0000256" key="1">
    <source>
        <dbReference type="SAM" id="MobiDB-lite"/>
    </source>
</evidence>
<reference evidence="3 4" key="1">
    <citation type="submission" date="2012-05" db="EMBL/GenBank/DDBJ databases">
        <title>Recombination and specialization in a pathogen metapopulation.</title>
        <authorList>
            <person name="Gardiner A."/>
            <person name="Kemen E."/>
            <person name="Schultz-Larsen T."/>
            <person name="MacLean D."/>
            <person name="Van Oosterhout C."/>
            <person name="Jones J.D.G."/>
        </authorList>
    </citation>
    <scope>NUCLEOTIDE SEQUENCE [LARGE SCALE GENOMIC DNA]</scope>
    <source>
        <strain evidence="3 4">Ac Nc2</strain>
    </source>
</reference>
<feature type="region of interest" description="Disordered" evidence="1">
    <location>
        <begin position="154"/>
        <end position="205"/>
    </location>
</feature>
<keyword evidence="2" id="KW-1133">Transmembrane helix</keyword>
<feature type="compositionally biased region" description="Polar residues" evidence="1">
    <location>
        <begin position="658"/>
        <end position="681"/>
    </location>
</feature>
<evidence type="ECO:0000313" key="4">
    <source>
        <dbReference type="Proteomes" id="UP000053237"/>
    </source>
</evidence>
<dbReference type="Proteomes" id="UP000053237">
    <property type="component" value="Unassembled WGS sequence"/>
</dbReference>
<evidence type="ECO:0000313" key="3">
    <source>
        <dbReference type="EMBL" id="CCI43830.1"/>
    </source>
</evidence>
<dbReference type="InParanoid" id="A0A024GBC2"/>
<keyword evidence="4" id="KW-1185">Reference proteome</keyword>
<keyword evidence="2" id="KW-0812">Transmembrane</keyword>
<feature type="region of interest" description="Disordered" evidence="1">
    <location>
        <begin position="602"/>
        <end position="622"/>
    </location>
</feature>
<name>A0A024GBC2_9STRA</name>
<sequence length="1227" mass="140047">MQYCVRKRNSQDLLITHDSKYKFMENYVSEETIRRFLLRVGFREYTDQVVALVRSCLRAFLKKVTRTILILSNHYKCTSIRLVEVLQALDFHQIRLYGFDDVCVIDWPRGKETMHITELVELKTMLTTQCCEPETELGPGSFYNRPEFVSNLKSWPEDEDEDEDDEESEWSWTNNTSSEDSEDSDAEIESADSETSPTTDGITRCKDQKERFMQSIEAAQMRCDQELILQASESSVDYEDTPIGQGYFSDYDDQKRSQNLSDFEAHFVEESSGWKISENSKKMEDEYAERILKSENDRVDGNQYLMSRQCFADLFKMILCQHRTVSSAALSALHNATEGYLHRCLTEGHLGEQIKSILLTDQAKHTSNIASILQNQLDEKNAKVTEQEVVIAEMKCKQEELQNHILQLQKLLYGKDGGKENQNPNADCRFDGSSLGKRKKTFDLKNTNEMFPEKSEGTQFKEPPPYQKTFNFANHTQANPPISANPPSLLPTMQKPSEQLTAKFSTAQNSNNFERSRYLGVIQLNHTQWEVSSGTQSLLNGFKTEEEAAHAYDAYLREFEPFRYERDANFCPECGHFVNPLKYSQYVNECICQSLKPDENIQSGDLQNDPTEPKEQLTSHTSLESISSSVFDCLDDEGLIQEGLKDIQPRVSIEESSIKTTQVSPDLLEQNTSSPSFSNVTLEPKRKMHPATDKPGLCKQHSLDFDTSMLFDLAEPRVERGLNKLHSLDYNIDAMSDVSQHSDTFNTLAAWNPTLRIDTIAEVRSPEKENWQVSTESTQPATPKAYIKIQTKFLHKYWRNDRKNIQCFPYCPEHGDYYRVRIENLQHSGKGVCRAPVKAHIHIPFQAKTIQENAFLILARCNNNHSPSASYGYRQVLSHAEMKVLEAASAIGIVHSYTQTHDFISFDVEFLPDVWKFDFELPKKRRHNNESIHLPVEKDDTQAKMNGEFVYYFEIDVYIVDQETLTFQRLGRVESGLFEIASTRTLVRQRNRLMEEQRSPTSAIASRFLDDEIVEQTVIPKKKVRIHLAQLARSSTLQSDTDTDTTLAAPIASQIEPFPASKQLEIIPHVSHFGLSAFVGTIMAFGIVHFVVSLPLLLLAFVLPCTSTFVGVTTDKMAQMDLYAANKVHVADDAPHKVHQLISIWGTQEPNGALWRRFGYLLAGKTTFGVIGGLLFFILSTLSVLSYPFQSISTALRSRAINCALWIRRCVWTFTDTESMELKARAS</sequence>
<proteinExistence type="predicted"/>
<feature type="compositionally biased region" description="Acidic residues" evidence="1">
    <location>
        <begin position="157"/>
        <end position="169"/>
    </location>
</feature>
<comment type="caution">
    <text evidence="3">The sequence shown here is derived from an EMBL/GenBank/DDBJ whole genome shotgun (WGS) entry which is preliminary data.</text>
</comment>
<dbReference type="AlphaFoldDB" id="A0A024GBC2"/>
<accession>A0A024GBC2</accession>
<protein>
    <submittedName>
        <fullName evidence="3">Uncharacterized protein</fullName>
    </submittedName>
</protein>
<feature type="transmembrane region" description="Helical" evidence="2">
    <location>
        <begin position="1073"/>
        <end position="1103"/>
    </location>
</feature>
<dbReference type="OrthoDB" id="164280at2759"/>
<evidence type="ECO:0000256" key="2">
    <source>
        <dbReference type="SAM" id="Phobius"/>
    </source>
</evidence>
<keyword evidence="2" id="KW-0472">Membrane</keyword>
<feature type="transmembrane region" description="Helical" evidence="2">
    <location>
        <begin position="1166"/>
        <end position="1189"/>
    </location>
</feature>
<gene>
    <name evidence="3" type="ORF">BN9_046140</name>
</gene>
<feature type="compositionally biased region" description="Acidic residues" evidence="1">
    <location>
        <begin position="179"/>
        <end position="192"/>
    </location>
</feature>
<feature type="region of interest" description="Disordered" evidence="1">
    <location>
        <begin position="656"/>
        <end position="681"/>
    </location>
</feature>
<dbReference type="EMBL" id="CAIX01000056">
    <property type="protein sequence ID" value="CCI43830.1"/>
    <property type="molecule type" value="Genomic_DNA"/>
</dbReference>
<organism evidence="3 4">
    <name type="scientific">Albugo candida</name>
    <dbReference type="NCBI Taxonomy" id="65357"/>
    <lineage>
        <taxon>Eukaryota</taxon>
        <taxon>Sar</taxon>
        <taxon>Stramenopiles</taxon>
        <taxon>Oomycota</taxon>
        <taxon>Peronosporomycetes</taxon>
        <taxon>Albuginales</taxon>
        <taxon>Albuginaceae</taxon>
        <taxon>Albugo</taxon>
    </lineage>
</organism>